<evidence type="ECO:0000256" key="5">
    <source>
        <dbReference type="ARBA" id="ARBA00037926"/>
    </source>
</evidence>
<dbReference type="GeneID" id="100844137"/>
<dbReference type="eggNOG" id="KOG3178">
    <property type="taxonomic scope" value="Eukaryota"/>
</dbReference>
<evidence type="ECO:0000256" key="1">
    <source>
        <dbReference type="ARBA" id="ARBA00011738"/>
    </source>
</evidence>
<dbReference type="EC" id="2.1.1.4" evidence="7"/>
<evidence type="ECO:0000256" key="3">
    <source>
        <dbReference type="ARBA" id="ARBA00022679"/>
    </source>
</evidence>
<dbReference type="Pfam" id="PF08100">
    <property type="entry name" value="Dimerisation"/>
    <property type="match status" value="1"/>
</dbReference>
<dbReference type="InterPro" id="IPR012967">
    <property type="entry name" value="COMT_dimerisation"/>
</dbReference>
<protein>
    <recommendedName>
        <fullName evidence="7">acetylserotonin O-methyltransferase</fullName>
        <ecNumber evidence="7">2.1.1.4</ecNumber>
    </recommendedName>
</protein>
<evidence type="ECO:0000256" key="6">
    <source>
        <dbReference type="ARBA" id="ARBA00038277"/>
    </source>
</evidence>
<feature type="domain" description="O-methyltransferase dimerisation" evidence="13">
    <location>
        <begin position="18"/>
        <end position="110"/>
    </location>
</feature>
<keyword evidence="8" id="KW-0471">Melatonin biosynthesis</keyword>
<dbReference type="KEGG" id="bdi:100844137"/>
<evidence type="ECO:0000313" key="14">
    <source>
        <dbReference type="EMBL" id="KQK19219.1"/>
    </source>
</evidence>
<dbReference type="PROSITE" id="PS51683">
    <property type="entry name" value="SAM_OMT_II"/>
    <property type="match status" value="1"/>
</dbReference>
<dbReference type="EnsemblPlants" id="PNT76317">
    <property type="protein sequence ID" value="PNT76317"/>
    <property type="gene ID" value="BRADI_1g47017v3"/>
</dbReference>
<dbReference type="HOGENOM" id="CLU_005533_7_0_1"/>
<dbReference type="Pfam" id="PF00891">
    <property type="entry name" value="Methyltransf_2"/>
    <property type="match status" value="1"/>
</dbReference>
<dbReference type="InterPro" id="IPR036388">
    <property type="entry name" value="WH-like_DNA-bd_sf"/>
</dbReference>
<dbReference type="Gene3D" id="3.40.50.150">
    <property type="entry name" value="Vaccinia Virus protein VP39"/>
    <property type="match status" value="1"/>
</dbReference>
<reference evidence="15" key="3">
    <citation type="submission" date="2018-08" db="UniProtKB">
        <authorList>
            <consortium name="EnsemblPlants"/>
        </authorList>
    </citation>
    <scope>IDENTIFICATION</scope>
    <source>
        <strain evidence="15">cv. Bd21</strain>
    </source>
</reference>
<evidence type="ECO:0000313" key="15">
    <source>
        <dbReference type="EnsemblPlants" id="PNT76317"/>
    </source>
</evidence>
<reference evidence="14" key="2">
    <citation type="submission" date="2017-06" db="EMBL/GenBank/DDBJ databases">
        <title>WGS assembly of Brachypodium distachyon.</title>
        <authorList>
            <consortium name="The International Brachypodium Initiative"/>
            <person name="Lucas S."/>
            <person name="Harmon-Smith M."/>
            <person name="Lail K."/>
            <person name="Tice H."/>
            <person name="Grimwood J."/>
            <person name="Bruce D."/>
            <person name="Barry K."/>
            <person name="Shu S."/>
            <person name="Lindquist E."/>
            <person name="Wang M."/>
            <person name="Pitluck S."/>
            <person name="Vogel J.P."/>
            <person name="Garvin D.F."/>
            <person name="Mockler T.C."/>
            <person name="Schmutz J."/>
            <person name="Rokhsar D."/>
            <person name="Bevan M.W."/>
        </authorList>
    </citation>
    <scope>NUCLEOTIDE SEQUENCE</scope>
    <source>
        <strain evidence="14">Bd21</strain>
    </source>
</reference>
<dbReference type="GO" id="GO:0008757">
    <property type="term" value="F:S-adenosylmethionine-dependent methyltransferase activity"/>
    <property type="evidence" value="ECO:0000318"/>
    <property type="project" value="GO_Central"/>
</dbReference>
<evidence type="ECO:0000313" key="16">
    <source>
        <dbReference type="Proteomes" id="UP000008810"/>
    </source>
</evidence>
<evidence type="ECO:0000259" key="12">
    <source>
        <dbReference type="Pfam" id="PF00891"/>
    </source>
</evidence>
<dbReference type="ExpressionAtlas" id="I1H083">
    <property type="expression patterns" value="differential"/>
</dbReference>
<dbReference type="InterPro" id="IPR036390">
    <property type="entry name" value="WH_DNA-bd_sf"/>
</dbReference>
<gene>
    <name evidence="15" type="primary">LOC100844137</name>
    <name evidence="14" type="ORF">BRADI_1g47017v3</name>
</gene>
<comment type="pathway">
    <text evidence="5">Aromatic compound metabolism; melatonin biosynthesis; melatonin from serotonin: step 1/2.</text>
</comment>
<feature type="domain" description="O-methyltransferase C-terminal" evidence="12">
    <location>
        <begin position="144"/>
        <end position="354"/>
    </location>
</feature>
<evidence type="ECO:0000256" key="11">
    <source>
        <dbReference type="PIRSR" id="PIRSR005739-1"/>
    </source>
</evidence>
<evidence type="ECO:0000259" key="13">
    <source>
        <dbReference type="Pfam" id="PF08100"/>
    </source>
</evidence>
<keyword evidence="16" id="KW-1185">Reference proteome</keyword>
<sequence>MEEQQRTEELLQGQLELWHHALGYIKSMALKCAMDAGIPDAIARCGGGATLPELLAATGLPPCNLSYLRRLMRVLTVSGIFHHQRKQPASGEHEEEAVYALTRASSLLVRGEGNGGAPSFGQLPFISILLGRTFVTPFFGMHPWIADERAAATSFFEREHGQALWEMARTSTGINDEFNQGMTADTRLIMHAVLTLSPAVFEGLTSLVDVGGADGTAAAAVARAFPHINCTVLDLPHVIENAPAPDEAAGGNTVRFVAGDMFHHIPSAHAVLLKWILHDWNDDECIKILRECKKAIPTRGNGGKVIIIDTVVGSNTCDNICNETQALFDMYIMFINGVEREEREWKRIFLEAGFINYKITSTLGYRSIIEVYP</sequence>
<comment type="similarity">
    <text evidence="6">Belongs to the class I-like SAM-binding methyltransferase superfamily. Cation-independent O-methyltransferase family.</text>
</comment>
<proteinExistence type="inferred from homology"/>
<keyword evidence="2" id="KW-0489">Methyltransferase</keyword>
<dbReference type="Gramene" id="KQK19219">
    <property type="protein sequence ID" value="KQK19219"/>
    <property type="gene ID" value="BRADI_1g47017v3"/>
</dbReference>
<dbReference type="GO" id="GO:0030187">
    <property type="term" value="P:melatonin biosynthetic process"/>
    <property type="evidence" value="ECO:0007669"/>
    <property type="project" value="UniProtKB-KW"/>
</dbReference>
<dbReference type="EnsemblPlants" id="KQK19219">
    <property type="protein sequence ID" value="KQK19219"/>
    <property type="gene ID" value="BRADI_1g47017v3"/>
</dbReference>
<dbReference type="AlphaFoldDB" id="I1H083"/>
<evidence type="ECO:0000256" key="8">
    <source>
        <dbReference type="ARBA" id="ARBA00043260"/>
    </source>
</evidence>
<evidence type="ECO:0000256" key="9">
    <source>
        <dbReference type="ARBA" id="ARBA00050215"/>
    </source>
</evidence>
<dbReference type="Gramene" id="PNT76317">
    <property type="protein sequence ID" value="PNT76317"/>
    <property type="gene ID" value="BRADI_1g47017v3"/>
</dbReference>
<comment type="function">
    <text evidence="10">Methyltransferase which catalyzes the transfer of a methyl group onto N-acetylserotonin, producing melatonin (N-acetyl-5-methoxytryptamine).</text>
</comment>
<dbReference type="GO" id="GO:0046983">
    <property type="term" value="F:protein dimerization activity"/>
    <property type="evidence" value="ECO:0007669"/>
    <property type="project" value="InterPro"/>
</dbReference>
<dbReference type="GO" id="GO:0032259">
    <property type="term" value="P:methylation"/>
    <property type="evidence" value="ECO:0000318"/>
    <property type="project" value="GO_Central"/>
</dbReference>
<comment type="catalytic activity">
    <reaction evidence="9">
        <text>N-acetylserotonin + S-adenosyl-L-methionine = melatonin + S-adenosyl-L-homocysteine + H(+)</text>
        <dbReference type="Rhea" id="RHEA:15573"/>
        <dbReference type="ChEBI" id="CHEBI:15378"/>
        <dbReference type="ChEBI" id="CHEBI:16796"/>
        <dbReference type="ChEBI" id="CHEBI:17697"/>
        <dbReference type="ChEBI" id="CHEBI:57856"/>
        <dbReference type="ChEBI" id="CHEBI:59789"/>
        <dbReference type="EC" id="2.1.1.4"/>
    </reaction>
</comment>
<dbReference type="EMBL" id="CM000880">
    <property type="protein sequence ID" value="PNT76317.1"/>
    <property type="molecule type" value="Genomic_DNA"/>
</dbReference>
<dbReference type="SUPFAM" id="SSF46785">
    <property type="entry name" value="Winged helix' DNA-binding domain"/>
    <property type="match status" value="1"/>
</dbReference>
<dbReference type="GO" id="GO:0017096">
    <property type="term" value="F:acetylserotonin O-methyltransferase activity"/>
    <property type="evidence" value="ECO:0007669"/>
    <property type="project" value="UniProtKB-EC"/>
</dbReference>
<accession>I1H083</accession>
<dbReference type="FunFam" id="3.40.50.150:FF:000057">
    <property type="entry name" value="O-methyltransferase ZRP4"/>
    <property type="match status" value="1"/>
</dbReference>
<dbReference type="InterPro" id="IPR001077">
    <property type="entry name" value="COMT_C"/>
</dbReference>
<evidence type="ECO:0000256" key="7">
    <source>
        <dbReference type="ARBA" id="ARBA00039116"/>
    </source>
</evidence>
<dbReference type="FunFam" id="1.10.10.10:FF:000292">
    <property type="entry name" value="O-methyltransferase ZRP4"/>
    <property type="match status" value="1"/>
</dbReference>
<comment type="subunit">
    <text evidence="1">Homodimer.</text>
</comment>
<dbReference type="OrthoDB" id="2410195at2759"/>
<dbReference type="PIRSF" id="PIRSF005739">
    <property type="entry name" value="O-mtase"/>
    <property type="match status" value="1"/>
</dbReference>
<feature type="active site" description="Proton acceptor" evidence="11">
    <location>
        <position position="278"/>
    </location>
</feature>
<keyword evidence="3" id="KW-0808">Transferase</keyword>
<evidence type="ECO:0000256" key="4">
    <source>
        <dbReference type="ARBA" id="ARBA00022691"/>
    </source>
</evidence>
<dbReference type="PANTHER" id="PTHR11746">
    <property type="entry name" value="O-METHYLTRANSFERASE"/>
    <property type="match status" value="1"/>
</dbReference>
<evidence type="ECO:0000256" key="2">
    <source>
        <dbReference type="ARBA" id="ARBA00022603"/>
    </source>
</evidence>
<organism evidence="15">
    <name type="scientific">Brachypodium distachyon</name>
    <name type="common">Purple false brome</name>
    <name type="synonym">Trachynia distachya</name>
    <dbReference type="NCBI Taxonomy" id="15368"/>
    <lineage>
        <taxon>Eukaryota</taxon>
        <taxon>Viridiplantae</taxon>
        <taxon>Streptophyta</taxon>
        <taxon>Embryophyta</taxon>
        <taxon>Tracheophyta</taxon>
        <taxon>Spermatophyta</taxon>
        <taxon>Magnoliopsida</taxon>
        <taxon>Liliopsida</taxon>
        <taxon>Poales</taxon>
        <taxon>Poaceae</taxon>
        <taxon>BOP clade</taxon>
        <taxon>Pooideae</taxon>
        <taxon>Stipodae</taxon>
        <taxon>Brachypodieae</taxon>
        <taxon>Brachypodium</taxon>
    </lineage>
</organism>
<dbReference type="InterPro" id="IPR016461">
    <property type="entry name" value="COMT-like"/>
</dbReference>
<evidence type="ECO:0000256" key="10">
    <source>
        <dbReference type="ARBA" id="ARBA00058933"/>
    </source>
</evidence>
<dbReference type="Gene3D" id="1.10.10.10">
    <property type="entry name" value="Winged helix-like DNA-binding domain superfamily/Winged helix DNA-binding domain"/>
    <property type="match status" value="1"/>
</dbReference>
<dbReference type="SUPFAM" id="SSF53335">
    <property type="entry name" value="S-adenosyl-L-methionine-dependent methyltransferases"/>
    <property type="match status" value="1"/>
</dbReference>
<dbReference type="RefSeq" id="XP_014752382.1">
    <property type="nucleotide sequence ID" value="XM_014896896.2"/>
</dbReference>
<name>I1H083_BRADI</name>
<dbReference type="EMBL" id="CM000880">
    <property type="protein sequence ID" value="KQK19219.1"/>
    <property type="molecule type" value="Genomic_DNA"/>
</dbReference>
<keyword evidence="4" id="KW-0949">S-adenosyl-L-methionine</keyword>
<dbReference type="Proteomes" id="UP000008810">
    <property type="component" value="Chromosome 1"/>
</dbReference>
<dbReference type="OMA" id="INHERTP"/>
<reference evidence="14 15" key="1">
    <citation type="journal article" date="2010" name="Nature">
        <title>Genome sequencing and analysis of the model grass Brachypodium distachyon.</title>
        <authorList>
            <consortium name="International Brachypodium Initiative"/>
        </authorList>
    </citation>
    <scope>NUCLEOTIDE SEQUENCE [LARGE SCALE GENOMIC DNA]</scope>
    <source>
        <strain evidence="14">Bd21</strain>
        <strain evidence="15">cv. Bd21</strain>
    </source>
</reference>
<dbReference type="InterPro" id="IPR029063">
    <property type="entry name" value="SAM-dependent_MTases_sf"/>
</dbReference>
<dbReference type="GO" id="GO:0008171">
    <property type="term" value="F:O-methyltransferase activity"/>
    <property type="evidence" value="ECO:0000318"/>
    <property type="project" value="GO_Central"/>
</dbReference>